<accession>A0A0K0Y895</accession>
<evidence type="ECO:0000313" key="2">
    <source>
        <dbReference type="Proteomes" id="UP000067444"/>
    </source>
</evidence>
<dbReference type="STRING" id="1458307.OSB_25570"/>
<dbReference type="GO" id="GO:0008880">
    <property type="term" value="F:glucuronate isomerase activity"/>
    <property type="evidence" value="ECO:0007669"/>
    <property type="project" value="UniProtKB-EC"/>
</dbReference>
<dbReference type="InterPro" id="IPR032466">
    <property type="entry name" value="Metal_Hydrolase"/>
</dbReference>
<proteinExistence type="predicted"/>
<keyword evidence="1" id="KW-0413">Isomerase</keyword>
<gene>
    <name evidence="1" type="primary">uxaC_2</name>
    <name evidence="1" type="ORF">OSB_25570</name>
</gene>
<dbReference type="Proteomes" id="UP000067444">
    <property type="component" value="Chromosome"/>
</dbReference>
<dbReference type="Gene3D" id="3.20.20.140">
    <property type="entry name" value="Metal-dependent hydrolases"/>
    <property type="match status" value="1"/>
</dbReference>
<dbReference type="KEGG" id="otm:OSB_25570"/>
<organism evidence="1 2">
    <name type="scientific">Octadecabacter temperatus</name>
    <dbReference type="NCBI Taxonomy" id="1458307"/>
    <lineage>
        <taxon>Bacteria</taxon>
        <taxon>Pseudomonadati</taxon>
        <taxon>Pseudomonadota</taxon>
        <taxon>Alphaproteobacteria</taxon>
        <taxon>Rhodobacterales</taxon>
        <taxon>Roseobacteraceae</taxon>
        <taxon>Octadecabacter</taxon>
    </lineage>
</organism>
<dbReference type="EMBL" id="CP012160">
    <property type="protein sequence ID" value="AKS47087.1"/>
    <property type="molecule type" value="Genomic_DNA"/>
</dbReference>
<dbReference type="SUPFAM" id="SSF51556">
    <property type="entry name" value="Metallo-dependent hydrolases"/>
    <property type="match status" value="1"/>
</dbReference>
<keyword evidence="2" id="KW-1185">Reference proteome</keyword>
<reference evidence="1 2" key="1">
    <citation type="journal article" date="2015" name="Genome Announc.">
        <title>Closed Genome Sequence of Octadecabacter temperatus SB1, the First Mesophilic Species of the Genus Octadecabacter.</title>
        <authorList>
            <person name="Voget S."/>
            <person name="Billerbeck S."/>
            <person name="Simon M."/>
            <person name="Daniel R."/>
        </authorList>
    </citation>
    <scope>NUCLEOTIDE SEQUENCE [LARGE SCALE GENOMIC DNA]</scope>
    <source>
        <strain evidence="1 2">SB1</strain>
    </source>
</reference>
<dbReference type="EC" id="5.3.1.12" evidence="1"/>
<dbReference type="AlphaFoldDB" id="A0A0K0Y895"/>
<evidence type="ECO:0000313" key="1">
    <source>
        <dbReference type="EMBL" id="AKS47087.1"/>
    </source>
</evidence>
<dbReference type="PATRIC" id="fig|1458307.3.peg.2586"/>
<name>A0A0K0Y895_9RHOB</name>
<protein>
    <submittedName>
        <fullName evidence="1">Uronate isomerase</fullName>
        <ecNumber evidence="1">5.3.1.12</ecNumber>
    </submittedName>
</protein>
<sequence length="98" mass="10903">METCVGSFCGAKTQRIAKMSKMNDNVVETAGYYNLAGFNDDTRAFLSLPARQELWRRGVALHLGDEIDRGILTRNEAEGVAKWLVHDAAVGSYRLKKV</sequence>